<protein>
    <submittedName>
        <fullName evidence="1">Uncharacterized protein</fullName>
    </submittedName>
</protein>
<proteinExistence type="predicted"/>
<dbReference type="Proteomes" id="UP000250928">
    <property type="component" value="Unassembled WGS sequence"/>
</dbReference>
<organism evidence="1 2">
    <name type="scientific">Candidatus Sedimenticola endophacoides</name>
    <dbReference type="NCBI Taxonomy" id="2548426"/>
    <lineage>
        <taxon>Bacteria</taxon>
        <taxon>Pseudomonadati</taxon>
        <taxon>Pseudomonadota</taxon>
        <taxon>Gammaproteobacteria</taxon>
        <taxon>Chromatiales</taxon>
        <taxon>Sedimenticolaceae</taxon>
        <taxon>Sedimenticola</taxon>
    </lineage>
</organism>
<reference evidence="1 2" key="1">
    <citation type="submission" date="2018-01" db="EMBL/GenBank/DDBJ databases">
        <title>Novel co-symbiosis in the lucinid bivalve Phacoides pectinatus.</title>
        <authorList>
            <person name="Lim S.J."/>
            <person name="Davis B.G."/>
            <person name="Gill D.E."/>
            <person name="Engel A.S."/>
            <person name="Anderson L.C."/>
            <person name="Campbell B.J."/>
        </authorList>
    </citation>
    <scope>NUCLEOTIDE SEQUENCE [LARGE SCALE GENOMIC DNA]</scope>
    <source>
        <strain evidence="1">N3_P5</strain>
    </source>
</reference>
<gene>
    <name evidence="1" type="ORF">C3L24_13225</name>
</gene>
<sequence length="226" mass="24929">MDRKLILGLLSLILVALAIAILIPGGGTPDPDPKLPWDIRVDAEGHPSVLGLTLGRSTLREAQALLREEGEVSLFASSDPHYSVEVYFERLYLSGIRAALVLKLDVGRESMEAMFRRGARIERMDSGSRKVTLRSADIDQLAGATFRHMTYIPSANLEPDMIRGRFGEPDRLITEAGGDEGVITHWIYFAKGLDIAHNTQGREVFQYVMPTQMEQLIAPLEAAAAE</sequence>
<name>A0A657PS06_9GAMM</name>
<evidence type="ECO:0000313" key="2">
    <source>
        <dbReference type="Proteomes" id="UP000250928"/>
    </source>
</evidence>
<evidence type="ECO:0000313" key="1">
    <source>
        <dbReference type="EMBL" id="PUD98194.1"/>
    </source>
</evidence>
<comment type="caution">
    <text evidence="1">The sequence shown here is derived from an EMBL/GenBank/DDBJ whole genome shotgun (WGS) entry which is preliminary data.</text>
</comment>
<dbReference type="EMBL" id="PQCO01000318">
    <property type="protein sequence ID" value="PUD98194.1"/>
    <property type="molecule type" value="Genomic_DNA"/>
</dbReference>
<dbReference type="AlphaFoldDB" id="A0A657PS06"/>
<accession>A0A657PS06</accession>